<sequence>MKSKITQSLVERAPRPEPGKSALYADTEMRGFYLIVTPTKRSFYVQSLVNGRQVRTKLGDHPAMDAKQARDTARQTLVGMRGGTNPNEERRRARARGITLREGLDLHLNSRRLADKTRSGYEYHVTYYLKDWLDRPLAEIGADRQGVRERHRRITERSGATSGDNTMRVLRSVYNRALRQFPDLPPNPVGNVDMNGMRRREVDASPDKLKAWGKAVLSLGNPVRRDLQLFMLLSGMRRTASCEAKRADLGDGHLHVPNPKGGAAKKFDLPLSAALADLLAHREANADDVRRKTPYLFPADSASGRVAEVQQHELGDLTGHALRHAYASLALQAGVPLLELRFLLNHSASSGGVTMGYLHPSLDHLREHQERASKYILDALGLVHEPGTWPPMLATTHADAPSTNESDAA</sequence>
<comment type="similarity">
    <text evidence="1">Belongs to the 'phage' integrase family.</text>
</comment>
<dbReference type="InterPro" id="IPR002104">
    <property type="entry name" value="Integrase_catalytic"/>
</dbReference>
<dbReference type="PANTHER" id="PTHR30629:SF2">
    <property type="entry name" value="PROPHAGE INTEGRASE INTS-RELATED"/>
    <property type="match status" value="1"/>
</dbReference>
<comment type="caution">
    <text evidence="6">The sequence shown here is derived from an EMBL/GenBank/DDBJ whole genome shotgun (WGS) entry which is preliminary data.</text>
</comment>
<feature type="domain" description="Tyr recombinase" evidence="5">
    <location>
        <begin position="199"/>
        <end position="370"/>
    </location>
</feature>
<protein>
    <submittedName>
        <fullName evidence="6">Integrase arm-type DNA-binding domain-containing protein</fullName>
    </submittedName>
</protein>
<keyword evidence="2" id="KW-0229">DNA integration</keyword>
<organism evidence="6 7">
    <name type="scientific">Xanthomonas chitinilytica</name>
    <dbReference type="NCBI Taxonomy" id="2989819"/>
    <lineage>
        <taxon>Bacteria</taxon>
        <taxon>Pseudomonadati</taxon>
        <taxon>Pseudomonadota</taxon>
        <taxon>Gammaproteobacteria</taxon>
        <taxon>Lysobacterales</taxon>
        <taxon>Lysobacteraceae</taxon>
        <taxon>Xanthomonas</taxon>
    </lineage>
</organism>
<keyword evidence="3" id="KW-0233">DNA recombination</keyword>
<dbReference type="PANTHER" id="PTHR30629">
    <property type="entry name" value="PROPHAGE INTEGRASE"/>
    <property type="match status" value="1"/>
</dbReference>
<dbReference type="RefSeq" id="WP_265129106.1">
    <property type="nucleotide sequence ID" value="NZ_JAPCHY010000018.1"/>
</dbReference>
<evidence type="ECO:0000256" key="3">
    <source>
        <dbReference type="ARBA" id="ARBA00023172"/>
    </source>
</evidence>
<dbReference type="PROSITE" id="PS51898">
    <property type="entry name" value="TYR_RECOMBINASE"/>
    <property type="match status" value="1"/>
</dbReference>
<dbReference type="Gene3D" id="3.30.160.390">
    <property type="entry name" value="Integrase, DNA-binding domain"/>
    <property type="match status" value="1"/>
</dbReference>
<evidence type="ECO:0000256" key="1">
    <source>
        <dbReference type="ARBA" id="ARBA00008857"/>
    </source>
</evidence>
<feature type="region of interest" description="Disordered" evidence="4">
    <location>
        <begin position="1"/>
        <end position="22"/>
    </location>
</feature>
<evidence type="ECO:0000313" key="7">
    <source>
        <dbReference type="Proteomes" id="UP001209922"/>
    </source>
</evidence>
<proteinExistence type="inferred from homology"/>
<keyword evidence="6" id="KW-0238">DNA-binding</keyword>
<dbReference type="Pfam" id="PF00589">
    <property type="entry name" value="Phage_integrase"/>
    <property type="match status" value="1"/>
</dbReference>
<dbReference type="InterPro" id="IPR025166">
    <property type="entry name" value="Integrase_DNA_bind_dom"/>
</dbReference>
<dbReference type="GO" id="GO:0003677">
    <property type="term" value="F:DNA binding"/>
    <property type="evidence" value="ECO:0007669"/>
    <property type="project" value="UniProtKB-KW"/>
</dbReference>
<dbReference type="InterPro" id="IPR011010">
    <property type="entry name" value="DNA_brk_join_enz"/>
</dbReference>
<evidence type="ECO:0000256" key="4">
    <source>
        <dbReference type="SAM" id="MobiDB-lite"/>
    </source>
</evidence>
<dbReference type="InterPro" id="IPR050808">
    <property type="entry name" value="Phage_Integrase"/>
</dbReference>
<dbReference type="Gene3D" id="1.10.443.10">
    <property type="entry name" value="Intergrase catalytic core"/>
    <property type="match status" value="1"/>
</dbReference>
<dbReference type="InterPro" id="IPR038488">
    <property type="entry name" value="Integrase_DNA-bd_sf"/>
</dbReference>
<feature type="compositionally biased region" description="Basic and acidic residues" evidence="4">
    <location>
        <begin position="62"/>
        <end position="73"/>
    </location>
</feature>
<evidence type="ECO:0000259" key="5">
    <source>
        <dbReference type="PROSITE" id="PS51898"/>
    </source>
</evidence>
<name>A0ABT3K059_9XANT</name>
<dbReference type="Pfam" id="PF13356">
    <property type="entry name" value="Arm-DNA-bind_3"/>
    <property type="match status" value="1"/>
</dbReference>
<dbReference type="EMBL" id="JAPCHY010000018">
    <property type="protein sequence ID" value="MCW4474104.1"/>
    <property type="molecule type" value="Genomic_DNA"/>
</dbReference>
<accession>A0ABT3K059</accession>
<evidence type="ECO:0000313" key="6">
    <source>
        <dbReference type="EMBL" id="MCW4474104.1"/>
    </source>
</evidence>
<keyword evidence="7" id="KW-1185">Reference proteome</keyword>
<gene>
    <name evidence="6" type="ORF">OK345_16555</name>
</gene>
<feature type="region of interest" description="Disordered" evidence="4">
    <location>
        <begin position="62"/>
        <end position="91"/>
    </location>
</feature>
<reference evidence="6 7" key="1">
    <citation type="submission" date="2022-10" db="EMBL/GenBank/DDBJ databases">
        <title>Xanthomonas sp. H13-6.</title>
        <authorList>
            <person name="Liu X."/>
            <person name="Deng Z."/>
            <person name="Jiang Y."/>
            <person name="Yu T."/>
            <person name="Ai J."/>
        </authorList>
    </citation>
    <scope>NUCLEOTIDE SEQUENCE [LARGE SCALE GENOMIC DNA]</scope>
    <source>
        <strain evidence="6 7">H13-6</strain>
    </source>
</reference>
<evidence type="ECO:0000256" key="2">
    <source>
        <dbReference type="ARBA" id="ARBA00022908"/>
    </source>
</evidence>
<dbReference type="SUPFAM" id="SSF56349">
    <property type="entry name" value="DNA breaking-rejoining enzymes"/>
    <property type="match status" value="1"/>
</dbReference>
<dbReference type="InterPro" id="IPR013762">
    <property type="entry name" value="Integrase-like_cat_sf"/>
</dbReference>
<dbReference type="Proteomes" id="UP001209922">
    <property type="component" value="Unassembled WGS sequence"/>
</dbReference>